<accession>A0ABS8ZN73</accession>
<keyword evidence="1" id="KW-0472">Membrane</keyword>
<proteinExistence type="predicted"/>
<reference evidence="2 3" key="1">
    <citation type="submission" date="2021-12" db="EMBL/GenBank/DDBJ databases">
        <title>Genome sequence of Kibdelosporangium philippinense ATCC 49844.</title>
        <authorList>
            <person name="Fedorov E.A."/>
            <person name="Omeragic M."/>
            <person name="Shalygina K.F."/>
            <person name="Maclea K.S."/>
        </authorList>
    </citation>
    <scope>NUCLEOTIDE SEQUENCE [LARGE SCALE GENOMIC DNA]</scope>
    <source>
        <strain evidence="2 3">ATCC 49844</strain>
    </source>
</reference>
<evidence type="ECO:0000313" key="2">
    <source>
        <dbReference type="EMBL" id="MCE7009024.1"/>
    </source>
</evidence>
<dbReference type="Proteomes" id="UP001521150">
    <property type="component" value="Unassembled WGS sequence"/>
</dbReference>
<comment type="caution">
    <text evidence="2">The sequence shown here is derived from an EMBL/GenBank/DDBJ whole genome shotgun (WGS) entry which is preliminary data.</text>
</comment>
<dbReference type="RefSeq" id="WP_233730468.1">
    <property type="nucleotide sequence ID" value="NZ_JAJVCN010000003.1"/>
</dbReference>
<gene>
    <name evidence="2" type="ORF">LWC34_40360</name>
</gene>
<evidence type="ECO:0000313" key="3">
    <source>
        <dbReference type="Proteomes" id="UP001521150"/>
    </source>
</evidence>
<dbReference type="InterPro" id="IPR006311">
    <property type="entry name" value="TAT_signal"/>
</dbReference>
<feature type="transmembrane region" description="Helical" evidence="1">
    <location>
        <begin position="41"/>
        <end position="62"/>
    </location>
</feature>
<keyword evidence="3" id="KW-1185">Reference proteome</keyword>
<name>A0ABS8ZN73_9PSEU</name>
<keyword evidence="1" id="KW-0812">Transmembrane</keyword>
<sequence>MTENEGQRMLAPLRELDPDTRSTVDVTKAKVAGRRMSRRRIVAGAVAVAGVFALIGASVPILSSAYSADPVAPAVTEPAFGPLYEAVTVGKAGGFRPNLYKTGRDRQTIDLVRDDGSTGGGLITVYPPGAARDEMGVKGPGPGMFAGDVKFEWAPGALATVQVVGPEPDMQARAEQIRQSVAVAKDKKVKVPFTVDKAALGALKVAAVITMYDPTEPIKVTVLLSASEAVERGSMMLTATLGGYGPGPKEKLGDHEATVVGNDYGVEYIGISDRGSKMNLTTWNVIDQLALAKAVIGSVRFVPDATNPANWADNPIR</sequence>
<protein>
    <recommendedName>
        <fullName evidence="4">DUF4367 domain-containing protein</fullName>
    </recommendedName>
</protein>
<dbReference type="EMBL" id="JAJVCN010000003">
    <property type="protein sequence ID" value="MCE7009024.1"/>
    <property type="molecule type" value="Genomic_DNA"/>
</dbReference>
<dbReference type="PROSITE" id="PS51318">
    <property type="entry name" value="TAT"/>
    <property type="match status" value="1"/>
</dbReference>
<evidence type="ECO:0008006" key="4">
    <source>
        <dbReference type="Google" id="ProtNLM"/>
    </source>
</evidence>
<keyword evidence="1" id="KW-1133">Transmembrane helix</keyword>
<organism evidence="2 3">
    <name type="scientific">Kibdelosporangium philippinense</name>
    <dbReference type="NCBI Taxonomy" id="211113"/>
    <lineage>
        <taxon>Bacteria</taxon>
        <taxon>Bacillati</taxon>
        <taxon>Actinomycetota</taxon>
        <taxon>Actinomycetes</taxon>
        <taxon>Pseudonocardiales</taxon>
        <taxon>Pseudonocardiaceae</taxon>
        <taxon>Kibdelosporangium</taxon>
    </lineage>
</organism>
<evidence type="ECO:0000256" key="1">
    <source>
        <dbReference type="SAM" id="Phobius"/>
    </source>
</evidence>